<accession>A0A8K0A6I4</accession>
<dbReference type="Proteomes" id="UP000838412">
    <property type="component" value="Chromosome 7"/>
</dbReference>
<keyword evidence="32" id="KW-1185">Reference proteome</keyword>
<evidence type="ECO:0000256" key="13">
    <source>
        <dbReference type="ARBA" id="ARBA00022692"/>
    </source>
</evidence>
<evidence type="ECO:0000313" key="32">
    <source>
        <dbReference type="Proteomes" id="UP000838412"/>
    </source>
</evidence>
<dbReference type="GO" id="GO:0016020">
    <property type="term" value="C:membrane"/>
    <property type="evidence" value="ECO:0007669"/>
    <property type="project" value="UniProtKB-SubCell"/>
</dbReference>
<evidence type="ECO:0000256" key="26">
    <source>
        <dbReference type="ARBA" id="ARBA00041613"/>
    </source>
</evidence>
<evidence type="ECO:0000256" key="18">
    <source>
        <dbReference type="ARBA" id="ARBA00023136"/>
    </source>
</evidence>
<keyword evidence="9" id="KW-0644">Prostaglandin metabolism</keyword>
<keyword evidence="11" id="KW-0643">Prostaglandin biosynthesis</keyword>
<sequence>MSAFLDFRNPTFRSFAFYCMILVLKMFTVSIITGQLRLRTKSFLNPEDADRHGGPEFVRSHPDVDRAVRTHRNDLENILPFIVIGFFYVLSSPSQTVAAWHFRLFTAARLMHTVAYLAALKAPTRSLSYTAGLVVSISMAVQVILTSCVASR</sequence>
<evidence type="ECO:0000256" key="16">
    <source>
        <dbReference type="ARBA" id="ARBA00023002"/>
    </source>
</evidence>
<evidence type="ECO:0000256" key="22">
    <source>
        <dbReference type="ARBA" id="ARBA00036040"/>
    </source>
</evidence>
<evidence type="ECO:0000256" key="17">
    <source>
        <dbReference type="ARBA" id="ARBA00023098"/>
    </source>
</evidence>
<dbReference type="InterPro" id="IPR001129">
    <property type="entry name" value="Membr-assoc_MAPEG"/>
</dbReference>
<comment type="catalytic activity">
    <reaction evidence="24">
        <text>(5S)-hydroperoxy-(6E,8Z,11Z,14Z)-eicosatetraenoate + 2 glutathione = (5S)-hydroxy-(6E,8Z,11Z,14Z)-eicosatetraenoate + glutathione disulfide + H2O</text>
        <dbReference type="Rhea" id="RHEA:48620"/>
        <dbReference type="ChEBI" id="CHEBI:15377"/>
        <dbReference type="ChEBI" id="CHEBI:57450"/>
        <dbReference type="ChEBI" id="CHEBI:57925"/>
        <dbReference type="ChEBI" id="CHEBI:58297"/>
        <dbReference type="ChEBI" id="CHEBI:90632"/>
    </reaction>
</comment>
<keyword evidence="13 30" id="KW-0812">Transmembrane</keyword>
<comment type="subcellular location">
    <subcellularLocation>
        <location evidence="3">Cytoplasm</location>
        <location evidence="3">Perinuclear region</location>
    </subcellularLocation>
    <subcellularLocation>
        <location evidence="2">Membrane</location>
        <topology evidence="2">Multi-pass membrane protein</topology>
    </subcellularLocation>
</comment>
<keyword evidence="14" id="KW-0276">Fatty acid metabolism</keyword>
<evidence type="ECO:0000256" key="14">
    <source>
        <dbReference type="ARBA" id="ARBA00022832"/>
    </source>
</evidence>
<evidence type="ECO:0000256" key="29">
    <source>
        <dbReference type="ARBA" id="ARBA00054772"/>
    </source>
</evidence>
<organism evidence="31 32">
    <name type="scientific">Branchiostoma lanceolatum</name>
    <name type="common">Common lancelet</name>
    <name type="synonym">Amphioxus lanceolatum</name>
    <dbReference type="NCBI Taxonomy" id="7740"/>
    <lineage>
        <taxon>Eukaryota</taxon>
        <taxon>Metazoa</taxon>
        <taxon>Chordata</taxon>
        <taxon>Cephalochordata</taxon>
        <taxon>Leptocardii</taxon>
        <taxon>Amphioxiformes</taxon>
        <taxon>Branchiostomatidae</taxon>
        <taxon>Branchiostoma</taxon>
    </lineage>
</organism>
<dbReference type="PANTHER" id="PTHR10689">
    <property type="entry name" value="MICROSOMAL GLUTATHIONE S-TRANSFERASE 1"/>
    <property type="match status" value="1"/>
</dbReference>
<evidence type="ECO:0000256" key="15">
    <source>
        <dbReference type="ARBA" id="ARBA00022989"/>
    </source>
</evidence>
<evidence type="ECO:0000256" key="9">
    <source>
        <dbReference type="ARBA" id="ARBA00022501"/>
    </source>
</evidence>
<comment type="similarity">
    <text evidence="5">Belongs to the MAPEG family.</text>
</comment>
<comment type="catalytic activity">
    <reaction evidence="22">
        <text>prostaglandin G2 = (15S)-15-hydroperoxy-prostaglandin E2</text>
        <dbReference type="Rhea" id="RHEA:64364"/>
        <dbReference type="ChEBI" id="CHEBI:82629"/>
        <dbReference type="ChEBI" id="CHEBI:152564"/>
    </reaction>
    <physiologicalReaction direction="left-to-right" evidence="22">
        <dbReference type="Rhea" id="RHEA:64365"/>
    </physiologicalReaction>
</comment>
<keyword evidence="15 30" id="KW-1133">Transmembrane helix</keyword>
<dbReference type="GO" id="GO:0016491">
    <property type="term" value="F:oxidoreductase activity"/>
    <property type="evidence" value="ECO:0007669"/>
    <property type="project" value="UniProtKB-KW"/>
</dbReference>
<evidence type="ECO:0000256" key="21">
    <source>
        <dbReference type="ARBA" id="ARBA00023931"/>
    </source>
</evidence>
<dbReference type="EC" id="2.5.1.18" evidence="7"/>
<keyword evidence="16" id="KW-0560">Oxidoreductase</keyword>
<evidence type="ECO:0000256" key="27">
    <source>
        <dbReference type="ARBA" id="ARBA00042011"/>
    </source>
</evidence>
<dbReference type="OrthoDB" id="193139at2759"/>
<evidence type="ECO:0000256" key="11">
    <source>
        <dbReference type="ARBA" id="ARBA00022585"/>
    </source>
</evidence>
<evidence type="ECO:0000256" key="8">
    <source>
        <dbReference type="ARBA" id="ARBA00022490"/>
    </source>
</evidence>
<evidence type="ECO:0000256" key="10">
    <source>
        <dbReference type="ARBA" id="ARBA00022516"/>
    </source>
</evidence>
<evidence type="ECO:0000256" key="5">
    <source>
        <dbReference type="ARBA" id="ARBA00010459"/>
    </source>
</evidence>
<evidence type="ECO:0000256" key="12">
    <source>
        <dbReference type="ARBA" id="ARBA00022679"/>
    </source>
</evidence>
<evidence type="ECO:0000256" key="30">
    <source>
        <dbReference type="SAM" id="Phobius"/>
    </source>
</evidence>
<comment type="catalytic activity">
    <reaction evidence="23">
        <text>2-glyceryl-prostaglandin H2 = 2-glyceryl-prostaglandin E2</text>
        <dbReference type="Rhea" id="RHEA:53324"/>
        <dbReference type="ChEBI" id="CHEBI:85166"/>
        <dbReference type="ChEBI" id="CHEBI:137172"/>
    </reaction>
    <physiologicalReaction direction="left-to-right" evidence="23">
        <dbReference type="Rhea" id="RHEA:53325"/>
    </physiologicalReaction>
</comment>
<evidence type="ECO:0000256" key="1">
    <source>
        <dbReference type="ARBA" id="ARBA00001955"/>
    </source>
</evidence>
<evidence type="ECO:0000256" key="20">
    <source>
        <dbReference type="ARBA" id="ARBA00023235"/>
    </source>
</evidence>
<evidence type="ECO:0000256" key="25">
    <source>
        <dbReference type="ARBA" id="ARBA00039926"/>
    </source>
</evidence>
<evidence type="ECO:0000256" key="19">
    <source>
        <dbReference type="ARBA" id="ARBA00023160"/>
    </source>
</evidence>
<feature type="transmembrane region" description="Helical" evidence="30">
    <location>
        <begin position="15"/>
        <end position="34"/>
    </location>
</feature>
<dbReference type="Gene3D" id="1.20.120.550">
    <property type="entry name" value="Membrane associated eicosanoid/glutathione metabolism-like domain"/>
    <property type="match status" value="1"/>
</dbReference>
<evidence type="ECO:0000256" key="28">
    <source>
        <dbReference type="ARBA" id="ARBA00042173"/>
    </source>
</evidence>
<dbReference type="OMA" id="TIAQIPC"/>
<evidence type="ECO:0000313" key="31">
    <source>
        <dbReference type="EMBL" id="CAH1269533.1"/>
    </source>
</evidence>
<comment type="cofactor">
    <cofactor evidence="1">
        <name>glutathione</name>
        <dbReference type="ChEBI" id="CHEBI:57925"/>
    </cofactor>
</comment>
<dbReference type="EMBL" id="OV696692">
    <property type="protein sequence ID" value="CAH1269533.1"/>
    <property type="molecule type" value="Genomic_DNA"/>
</dbReference>
<name>A0A8K0A6I4_BRALA</name>
<keyword evidence="20" id="KW-0413">Isomerase</keyword>
<feature type="transmembrane region" description="Helical" evidence="30">
    <location>
        <begin position="127"/>
        <end position="150"/>
    </location>
</feature>
<dbReference type="GO" id="GO:0048471">
    <property type="term" value="C:perinuclear region of cytoplasm"/>
    <property type="evidence" value="ECO:0007669"/>
    <property type="project" value="UniProtKB-SubCell"/>
</dbReference>
<gene>
    <name evidence="31" type="primary">PTGES</name>
    <name evidence="31" type="ORF">BLAG_LOCUS22149</name>
</gene>
<dbReference type="GO" id="GO:0050220">
    <property type="term" value="F:prostaglandin-E synthase activity"/>
    <property type="evidence" value="ECO:0007669"/>
    <property type="project" value="UniProtKB-EC"/>
</dbReference>
<proteinExistence type="inferred from homology"/>
<evidence type="ECO:0000256" key="6">
    <source>
        <dbReference type="ARBA" id="ARBA00012203"/>
    </source>
</evidence>
<reference evidence="31" key="1">
    <citation type="submission" date="2022-01" db="EMBL/GenBank/DDBJ databases">
        <authorList>
            <person name="Braso-Vives M."/>
        </authorList>
    </citation>
    <scope>NUCLEOTIDE SEQUENCE</scope>
</reference>
<feature type="transmembrane region" description="Helical" evidence="30">
    <location>
        <begin position="78"/>
        <end position="102"/>
    </location>
</feature>
<keyword evidence="17" id="KW-0443">Lipid metabolism</keyword>
<dbReference type="InterPro" id="IPR023352">
    <property type="entry name" value="MAPEG-like_dom_sf"/>
</dbReference>
<comment type="pathway">
    <text evidence="4">Lipid metabolism; prostaglandin biosynthesis.</text>
</comment>
<dbReference type="EC" id="5.3.99.3" evidence="6"/>
<protein>
    <recommendedName>
        <fullName evidence="25">Prostaglandin E synthase</fullName>
        <ecNumber evidence="7">2.5.1.18</ecNumber>
        <ecNumber evidence="6">5.3.99.3</ecNumber>
    </recommendedName>
    <alternativeName>
        <fullName evidence="28">Glutathione peroxidase PTGES</fullName>
    </alternativeName>
    <alternativeName>
        <fullName evidence="27">Glutathione transferase PTGES</fullName>
    </alternativeName>
    <alternativeName>
        <fullName evidence="26">Microsomal prostaglandin E synthase 1</fullName>
    </alternativeName>
</protein>
<evidence type="ECO:0000256" key="7">
    <source>
        <dbReference type="ARBA" id="ARBA00012452"/>
    </source>
</evidence>
<dbReference type="PANTHER" id="PTHR10689:SF9">
    <property type="entry name" value="PROSTAGLANDIN E SYNTHASE"/>
    <property type="match status" value="1"/>
</dbReference>
<keyword evidence="8" id="KW-0963">Cytoplasm</keyword>
<keyword evidence="19" id="KW-0275">Fatty acid biosynthesis</keyword>
<dbReference type="InterPro" id="IPR040162">
    <property type="entry name" value="MGST1-like"/>
</dbReference>
<dbReference type="AlphaFoldDB" id="A0A8K0A6I4"/>
<comment type="function">
    <text evidence="29">Terminal enzyme of the cyclooxygenase (COX)-2-mediated prostaglandin E2 (PGE2) biosynthetic pathway. Catalyzes the glutathione-dependent oxidoreduction of prostaglandin endoperoxide H2 (PGH2) to prostaglandin E2 (PGE2) in response to inflammatory stimuli. Plays a key role in inflammation response, fever and pain. Also catalyzes the oxidoreduction of endocannabinoids into prostaglandin glycerol esters and PGG2 into 15-hydroperoxy-PGE2. In addition, displays low glutathione transferase and glutathione-dependent peroxidase activities, toward 1-chloro-2,4-dinitrobenzene and 5-hydroperoxyicosatetraenoic acid (5-HPETE), respectively.</text>
</comment>
<evidence type="ECO:0000256" key="2">
    <source>
        <dbReference type="ARBA" id="ARBA00004141"/>
    </source>
</evidence>
<evidence type="ECO:0000256" key="23">
    <source>
        <dbReference type="ARBA" id="ARBA00036805"/>
    </source>
</evidence>
<dbReference type="GO" id="GO:0001516">
    <property type="term" value="P:prostaglandin biosynthetic process"/>
    <property type="evidence" value="ECO:0007669"/>
    <property type="project" value="UniProtKB-KW"/>
</dbReference>
<comment type="catalytic activity">
    <reaction evidence="21">
        <text>prostaglandin H2 = prostaglandin E2</text>
        <dbReference type="Rhea" id="RHEA:12893"/>
        <dbReference type="ChEBI" id="CHEBI:57405"/>
        <dbReference type="ChEBI" id="CHEBI:606564"/>
        <dbReference type="EC" id="5.3.99.3"/>
    </reaction>
    <physiologicalReaction direction="left-to-right" evidence="21">
        <dbReference type="Rhea" id="RHEA:12894"/>
    </physiologicalReaction>
</comment>
<dbReference type="Pfam" id="PF01124">
    <property type="entry name" value="MAPEG"/>
    <property type="match status" value="1"/>
</dbReference>
<dbReference type="FunFam" id="1.20.120.550:FF:000002">
    <property type="entry name" value="Microsomal glutathione S-transferase 1"/>
    <property type="match status" value="1"/>
</dbReference>
<keyword evidence="18 30" id="KW-0472">Membrane</keyword>
<evidence type="ECO:0000256" key="3">
    <source>
        <dbReference type="ARBA" id="ARBA00004556"/>
    </source>
</evidence>
<evidence type="ECO:0000256" key="24">
    <source>
        <dbReference type="ARBA" id="ARBA00036848"/>
    </source>
</evidence>
<evidence type="ECO:0000256" key="4">
    <source>
        <dbReference type="ARBA" id="ARBA00004702"/>
    </source>
</evidence>
<keyword evidence="10" id="KW-0444">Lipid biosynthesis</keyword>
<dbReference type="SUPFAM" id="SSF161084">
    <property type="entry name" value="MAPEG domain-like"/>
    <property type="match status" value="1"/>
</dbReference>
<dbReference type="GO" id="GO:0004364">
    <property type="term" value="F:glutathione transferase activity"/>
    <property type="evidence" value="ECO:0007669"/>
    <property type="project" value="UniProtKB-EC"/>
</dbReference>
<keyword evidence="12" id="KW-0808">Transferase</keyword>